<dbReference type="PROSITE" id="PS50049">
    <property type="entry name" value="THD_2"/>
    <property type="match status" value="1"/>
</dbReference>
<comment type="similarity">
    <text evidence="2">Belongs to the tumor necrosis factor family.</text>
</comment>
<evidence type="ECO:0000256" key="6">
    <source>
        <dbReference type="SAM" id="Phobius"/>
    </source>
</evidence>
<dbReference type="CDD" id="cd00184">
    <property type="entry name" value="TNF"/>
    <property type="match status" value="1"/>
</dbReference>
<evidence type="ECO:0000313" key="8">
    <source>
        <dbReference type="EMBL" id="KAK7090802.1"/>
    </source>
</evidence>
<gene>
    <name evidence="8" type="ORF">V1264_010554</name>
</gene>
<dbReference type="GO" id="GO:0005125">
    <property type="term" value="F:cytokine activity"/>
    <property type="evidence" value="ECO:0007669"/>
    <property type="project" value="UniProtKB-KW"/>
</dbReference>
<dbReference type="GO" id="GO:0016020">
    <property type="term" value="C:membrane"/>
    <property type="evidence" value="ECO:0007669"/>
    <property type="project" value="UniProtKB-SubCell"/>
</dbReference>
<feature type="transmembrane region" description="Helical" evidence="6">
    <location>
        <begin position="59"/>
        <end position="83"/>
    </location>
</feature>
<evidence type="ECO:0000259" key="7">
    <source>
        <dbReference type="PROSITE" id="PS50049"/>
    </source>
</evidence>
<protein>
    <recommendedName>
        <fullName evidence="7">THD domain-containing protein</fullName>
    </recommendedName>
</protein>
<dbReference type="SMART" id="SM00207">
    <property type="entry name" value="TNF"/>
    <property type="match status" value="1"/>
</dbReference>
<dbReference type="Pfam" id="PF00229">
    <property type="entry name" value="TNF"/>
    <property type="match status" value="1"/>
</dbReference>
<evidence type="ECO:0000256" key="2">
    <source>
        <dbReference type="ARBA" id="ARBA00008670"/>
    </source>
</evidence>
<feature type="compositionally biased region" description="Basic and acidic residues" evidence="5">
    <location>
        <begin position="213"/>
        <end position="227"/>
    </location>
</feature>
<evidence type="ECO:0000256" key="1">
    <source>
        <dbReference type="ARBA" id="ARBA00004370"/>
    </source>
</evidence>
<dbReference type="SUPFAM" id="SSF49842">
    <property type="entry name" value="TNF-like"/>
    <property type="match status" value="1"/>
</dbReference>
<keyword evidence="6" id="KW-0812">Transmembrane</keyword>
<dbReference type="EMBL" id="JBAMIC010000024">
    <property type="protein sequence ID" value="KAK7090802.1"/>
    <property type="molecule type" value="Genomic_DNA"/>
</dbReference>
<dbReference type="PANTHER" id="PTHR11471:SF13">
    <property type="entry name" value="TNF FAMILY PROFILE DOMAIN-CONTAINING PROTEIN"/>
    <property type="match status" value="1"/>
</dbReference>
<dbReference type="InterPro" id="IPR008983">
    <property type="entry name" value="Tumour_necrosis_fac-like_dom"/>
</dbReference>
<dbReference type="GO" id="GO:0006955">
    <property type="term" value="P:immune response"/>
    <property type="evidence" value="ECO:0007669"/>
    <property type="project" value="InterPro"/>
</dbReference>
<dbReference type="Proteomes" id="UP001374579">
    <property type="component" value="Unassembled WGS sequence"/>
</dbReference>
<keyword evidence="6" id="KW-1133">Transmembrane helix</keyword>
<keyword evidence="3" id="KW-0202">Cytokine</keyword>
<dbReference type="Gene3D" id="2.60.120.40">
    <property type="match status" value="1"/>
</dbReference>
<evidence type="ECO:0000256" key="5">
    <source>
        <dbReference type="SAM" id="MobiDB-lite"/>
    </source>
</evidence>
<evidence type="ECO:0000313" key="9">
    <source>
        <dbReference type="Proteomes" id="UP001374579"/>
    </source>
</evidence>
<dbReference type="GO" id="GO:0005164">
    <property type="term" value="F:tumor necrosis factor receptor binding"/>
    <property type="evidence" value="ECO:0007669"/>
    <property type="project" value="InterPro"/>
</dbReference>
<accession>A0AAN9APM9</accession>
<evidence type="ECO:0000256" key="3">
    <source>
        <dbReference type="ARBA" id="ARBA00022514"/>
    </source>
</evidence>
<comment type="caution">
    <text evidence="8">The sequence shown here is derived from an EMBL/GenBank/DDBJ whole genome shotgun (WGS) entry which is preliminary data.</text>
</comment>
<feature type="domain" description="THD" evidence="7">
    <location>
        <begin position="195"/>
        <end position="343"/>
    </location>
</feature>
<comment type="subcellular location">
    <subcellularLocation>
        <location evidence="1">Membrane</location>
    </subcellularLocation>
</comment>
<dbReference type="PANTHER" id="PTHR11471">
    <property type="entry name" value="TUMOR NECROSIS FACTOR FAMILY MEMBER"/>
    <property type="match status" value="1"/>
</dbReference>
<proteinExistence type="inferred from homology"/>
<name>A0AAN9APM9_9CAEN</name>
<dbReference type="GO" id="GO:0005615">
    <property type="term" value="C:extracellular space"/>
    <property type="evidence" value="ECO:0007669"/>
    <property type="project" value="UniProtKB-KW"/>
</dbReference>
<reference evidence="8 9" key="1">
    <citation type="submission" date="2024-02" db="EMBL/GenBank/DDBJ databases">
        <title>Chromosome-scale genome assembly of the rough periwinkle Littorina saxatilis.</title>
        <authorList>
            <person name="De Jode A."/>
            <person name="Faria R."/>
            <person name="Formenti G."/>
            <person name="Sims Y."/>
            <person name="Smith T.P."/>
            <person name="Tracey A."/>
            <person name="Wood J.M.D."/>
            <person name="Zagrodzka Z.B."/>
            <person name="Johannesson K."/>
            <person name="Butlin R.K."/>
            <person name="Leder E.H."/>
        </authorList>
    </citation>
    <scope>NUCLEOTIDE SEQUENCE [LARGE SCALE GENOMIC DNA]</scope>
    <source>
        <strain evidence="8">Snail1</strain>
        <tissue evidence="8">Muscle</tissue>
    </source>
</reference>
<keyword evidence="4 6" id="KW-0472">Membrane</keyword>
<dbReference type="AlphaFoldDB" id="A0AAN9APM9"/>
<dbReference type="InterPro" id="IPR006052">
    <property type="entry name" value="TNF_dom"/>
</dbReference>
<feature type="region of interest" description="Disordered" evidence="5">
    <location>
        <begin position="206"/>
        <end position="231"/>
    </location>
</feature>
<sequence length="345" mass="38355">MNPTRQSSGALSDSSAGSSSHCYADIENGSNFNLITHYQTKTVSASSLRTKPNSSNVRGLAMASLVLSSLCLVCVGLFCYWFVFISDGEFPFHSSRRADKKSEVCLPCLQVSPNPLENSPSDLWGELDVRHDDQNDTDICCATNTAQYAALFKLILQRQEEVKKLADALGTDENNAEALNKDVPQNHSTRAARPVSAHVVFKPMSNENTGTEADSHQHWKSPKESPKSHVKHGLKFHDNHIYVQTQGLYFIYCQILYSPSYSSSDGPTLVSNYVKRHSILHPATSSILLKSRHTQYDANQDRHSSYVGGVFQLYRGDTLYVQVSRPELVSHDDIATFFGLFKIGE</sequence>
<evidence type="ECO:0000256" key="4">
    <source>
        <dbReference type="ARBA" id="ARBA00023136"/>
    </source>
</evidence>
<organism evidence="8 9">
    <name type="scientific">Littorina saxatilis</name>
    <dbReference type="NCBI Taxonomy" id="31220"/>
    <lineage>
        <taxon>Eukaryota</taxon>
        <taxon>Metazoa</taxon>
        <taxon>Spiralia</taxon>
        <taxon>Lophotrochozoa</taxon>
        <taxon>Mollusca</taxon>
        <taxon>Gastropoda</taxon>
        <taxon>Caenogastropoda</taxon>
        <taxon>Littorinimorpha</taxon>
        <taxon>Littorinoidea</taxon>
        <taxon>Littorinidae</taxon>
        <taxon>Littorina</taxon>
    </lineage>
</organism>
<keyword evidence="9" id="KW-1185">Reference proteome</keyword>